<name>A0A098ESE1_9BACL</name>
<dbReference type="Proteomes" id="UP000043699">
    <property type="component" value="Unassembled WGS sequence"/>
</dbReference>
<evidence type="ECO:0000313" key="3">
    <source>
        <dbReference type="EMBL" id="CEG24236.1"/>
    </source>
</evidence>
<dbReference type="PANTHER" id="PTHR43781:SF1">
    <property type="entry name" value="SACCHAROPINE DEHYDROGENASE"/>
    <property type="match status" value="1"/>
</dbReference>
<dbReference type="OrthoDB" id="623995at2"/>
<feature type="domain" description="Saccharopine dehydrogenase NADP binding" evidence="2">
    <location>
        <begin position="5"/>
        <end position="120"/>
    </location>
</feature>
<protein>
    <submittedName>
        <fullName evidence="3">Putative trans-acting enoyl reductase</fullName>
    </submittedName>
</protein>
<dbReference type="InterPro" id="IPR036291">
    <property type="entry name" value="NAD(P)-bd_dom_sf"/>
</dbReference>
<accession>A0A098ESE1</accession>
<reference evidence="3 4" key="1">
    <citation type="submission" date="2014-09" db="EMBL/GenBank/DDBJ databases">
        <authorList>
            <person name="Urmite Genomes Urmite Genomes"/>
        </authorList>
    </citation>
    <scope>NUCLEOTIDE SEQUENCE [LARGE SCALE GENOMIC DNA]</scope>
    <source>
        <strain evidence="3 4">ES2</strain>
    </source>
</reference>
<dbReference type="AlphaFoldDB" id="A0A098ESE1"/>
<dbReference type="SUPFAM" id="SSF51735">
    <property type="entry name" value="NAD(P)-binding Rossmann-fold domains"/>
    <property type="match status" value="1"/>
</dbReference>
<evidence type="ECO:0000313" key="4">
    <source>
        <dbReference type="Proteomes" id="UP000043699"/>
    </source>
</evidence>
<dbReference type="InterPro" id="IPR005097">
    <property type="entry name" value="Sacchrp_dh_NADP-bd"/>
</dbReference>
<dbReference type="PANTHER" id="PTHR43781">
    <property type="entry name" value="SACCHAROPINE DEHYDROGENASE"/>
    <property type="match status" value="1"/>
</dbReference>
<sequence length="352" mass="37804">MEKWLLYGAYGFTGELIAREAAKRGLSPILAGRNAQKLEPLADELGLEMRTFPLDAHAPDQLADISLVLHCAGPFSKTSQPMMEACLSAGAHYLDITGEIDVFEQTHALTEEAKQKGIILCSGVGFDVIPTDCTALKLKELMPEAVSLALGFDSNSGISRGTYKTMIEGLGSGSTVRNNGELTPVPLGSQRRTIDYGRGPRSSMGIPWGDVSTAYYTTGIQNISAWTPVPRPAAAGARFLSGLRPVLSSAAVQKTLKRWVDERVSGPDEELRSNSPAFIWGEAQNAEGLRKVARLQTANVYDLTVYGALECVSRLLAGKFTGGSYTPSMLFGSSLVEELPGSGTFEIDTFYP</sequence>
<evidence type="ECO:0000259" key="2">
    <source>
        <dbReference type="Pfam" id="PF03435"/>
    </source>
</evidence>
<keyword evidence="4" id="KW-1185">Reference proteome</keyword>
<feature type="region of interest" description="Disordered" evidence="1">
    <location>
        <begin position="178"/>
        <end position="198"/>
    </location>
</feature>
<gene>
    <name evidence="3" type="ORF">BN1080_03257</name>
</gene>
<dbReference type="STRING" id="1499687.BN1080_03257"/>
<evidence type="ECO:0000256" key="1">
    <source>
        <dbReference type="SAM" id="MobiDB-lite"/>
    </source>
</evidence>
<proteinExistence type="predicted"/>
<dbReference type="EMBL" id="CCXS01000001">
    <property type="protein sequence ID" value="CEG24236.1"/>
    <property type="molecule type" value="Genomic_DNA"/>
</dbReference>
<organism evidence="3 4">
    <name type="scientific">Planococcus massiliensis</name>
    <dbReference type="NCBI Taxonomy" id="1499687"/>
    <lineage>
        <taxon>Bacteria</taxon>
        <taxon>Bacillati</taxon>
        <taxon>Bacillota</taxon>
        <taxon>Bacilli</taxon>
        <taxon>Bacillales</taxon>
        <taxon>Caryophanaceae</taxon>
        <taxon>Planococcus</taxon>
    </lineage>
</organism>
<dbReference type="Pfam" id="PF03435">
    <property type="entry name" value="Sacchrp_dh_NADP"/>
    <property type="match status" value="1"/>
</dbReference>
<dbReference type="RefSeq" id="WP_052653621.1">
    <property type="nucleotide sequence ID" value="NZ_CCXS01000001.1"/>
</dbReference>
<dbReference type="Gene3D" id="3.40.50.720">
    <property type="entry name" value="NAD(P)-binding Rossmann-like Domain"/>
    <property type="match status" value="1"/>
</dbReference>